<sequence length="97" mass="11141">MVDMSAFQPEVPSDWTPELSDVLQLETRLRTPRPSFRGVGGDDKPLTDTELDLRISNEIVSAEKKIVELKLLRQIRAERSRDAHWWIRVLNTLGGRS</sequence>
<dbReference type="Proteomes" id="UP000247284">
    <property type="component" value="Segment"/>
</dbReference>
<reference evidence="2" key="1">
    <citation type="submission" date="2018-04" db="EMBL/GenBank/DDBJ databases">
        <authorList>
            <person name="Go L.Y."/>
            <person name="Mitchell J.A."/>
        </authorList>
    </citation>
    <scope>NUCLEOTIDE SEQUENCE [LARGE SCALE GENOMIC DNA]</scope>
</reference>
<dbReference type="KEGG" id="vg:54992478"/>
<evidence type="ECO:0000313" key="2">
    <source>
        <dbReference type="Proteomes" id="UP000247284"/>
    </source>
</evidence>
<name>A0A2U8UUD4_9CAUD</name>
<proteinExistence type="predicted"/>
<gene>
    <name evidence="1" type="primary">11</name>
    <name evidence="1" type="ORF">PBI_HENDRIX_11</name>
</gene>
<accession>A0A2U8UUD4</accession>
<dbReference type="EMBL" id="MH183162">
    <property type="protein sequence ID" value="AWN07682.1"/>
    <property type="molecule type" value="Genomic_DNA"/>
</dbReference>
<dbReference type="GeneID" id="54992478"/>
<protein>
    <submittedName>
        <fullName evidence="1">Uncharacterized protein</fullName>
    </submittedName>
</protein>
<organism evidence="1 2">
    <name type="scientific">Microbacterium phage Hendrix</name>
    <dbReference type="NCBI Taxonomy" id="2182341"/>
    <lineage>
        <taxon>Viruses</taxon>
        <taxon>Duplodnaviria</taxon>
        <taxon>Heunggongvirae</taxon>
        <taxon>Uroviricota</taxon>
        <taxon>Caudoviricetes</taxon>
        <taxon>Rogerhendrixvirus</taxon>
        <taxon>Rogerhendrixvirus hendrix</taxon>
    </lineage>
</organism>
<dbReference type="RefSeq" id="YP_009801949.1">
    <property type="nucleotide sequence ID" value="NC_047977.1"/>
</dbReference>
<evidence type="ECO:0000313" key="1">
    <source>
        <dbReference type="EMBL" id="AWN07682.1"/>
    </source>
</evidence>
<keyword evidence="2" id="KW-1185">Reference proteome</keyword>